<sequence length="149" mass="16904">MDLFKQYTVKVLDSWTALRLGLNQESGGPNTQQKIKTLYEYLPQVVSKSKYDDEICDFLEDYLDDELNIICEDNSYEEVAHLLFEAIQLVRSKNTTELQNKISNLTTGCDLKQCEGKIVAAEEVEVDEEMEGSSGTESESEGEDVIDME</sequence>
<proteinExistence type="inferred from homology"/>
<dbReference type="Pfam" id="PF10273">
    <property type="entry name" value="WGG"/>
    <property type="match status" value="1"/>
</dbReference>
<feature type="compositionally biased region" description="Acidic residues" evidence="5">
    <location>
        <begin position="138"/>
        <end position="149"/>
    </location>
</feature>
<evidence type="ECO:0000256" key="2">
    <source>
        <dbReference type="ARBA" id="ARBA00006524"/>
    </source>
</evidence>
<evidence type="ECO:0000256" key="1">
    <source>
        <dbReference type="ARBA" id="ARBA00002210"/>
    </source>
</evidence>
<keyword evidence="4" id="KW-0698">rRNA processing</keyword>
<organism evidence="6 7">
    <name type="scientific">Trichobilharzia regenti</name>
    <name type="common">Nasal bird schistosome</name>
    <dbReference type="NCBI Taxonomy" id="157069"/>
    <lineage>
        <taxon>Eukaryota</taxon>
        <taxon>Metazoa</taxon>
        <taxon>Spiralia</taxon>
        <taxon>Lophotrochozoa</taxon>
        <taxon>Platyhelminthes</taxon>
        <taxon>Trematoda</taxon>
        <taxon>Digenea</taxon>
        <taxon>Strigeidida</taxon>
        <taxon>Schistosomatoidea</taxon>
        <taxon>Schistosomatidae</taxon>
        <taxon>Trichobilharzia</taxon>
    </lineage>
</organism>
<dbReference type="WBParaSite" id="TREG1_82240.1">
    <property type="protein sequence ID" value="TREG1_82240.1"/>
    <property type="gene ID" value="TREG1_82240"/>
</dbReference>
<reference evidence="7" key="2">
    <citation type="submission" date="2023-11" db="UniProtKB">
        <authorList>
            <consortium name="WormBaseParasite"/>
        </authorList>
    </citation>
    <scope>IDENTIFICATION</scope>
</reference>
<evidence type="ECO:0000313" key="6">
    <source>
        <dbReference type="Proteomes" id="UP000050795"/>
    </source>
</evidence>
<protein>
    <recommendedName>
        <fullName evidence="3">Pre-rRNA-processing protein TSR2 homolog</fullName>
    </recommendedName>
</protein>
<evidence type="ECO:0000256" key="5">
    <source>
        <dbReference type="SAM" id="MobiDB-lite"/>
    </source>
</evidence>
<evidence type="ECO:0000313" key="7">
    <source>
        <dbReference type="WBParaSite" id="TREG1_82240.1"/>
    </source>
</evidence>
<comment type="function">
    <text evidence="1">May be involved in 20S pre-rRNA processing.</text>
</comment>
<dbReference type="AlphaFoldDB" id="A0AA85KJF7"/>
<feature type="region of interest" description="Disordered" evidence="5">
    <location>
        <begin position="125"/>
        <end position="149"/>
    </location>
</feature>
<name>A0AA85KJF7_TRIRE</name>
<dbReference type="GO" id="GO:0006364">
    <property type="term" value="P:rRNA processing"/>
    <property type="evidence" value="ECO:0007669"/>
    <property type="project" value="UniProtKB-KW"/>
</dbReference>
<evidence type="ECO:0000256" key="4">
    <source>
        <dbReference type="ARBA" id="ARBA00022552"/>
    </source>
</evidence>
<keyword evidence="6" id="KW-1185">Reference proteome</keyword>
<dbReference type="PANTHER" id="PTHR21250">
    <property type="entry name" value="PRE-RRNA-PROCESSING PROTEIN TSR2 HOMOLOG"/>
    <property type="match status" value="1"/>
</dbReference>
<reference evidence="6" key="1">
    <citation type="submission" date="2022-06" db="EMBL/GenBank/DDBJ databases">
        <authorList>
            <person name="Berger JAMES D."/>
            <person name="Berger JAMES D."/>
        </authorList>
    </citation>
    <scope>NUCLEOTIDE SEQUENCE [LARGE SCALE GENOMIC DNA]</scope>
</reference>
<dbReference type="InterPro" id="IPR019398">
    <property type="entry name" value="Pre-rRNA_process_TSR2"/>
</dbReference>
<accession>A0AA85KJF7</accession>
<dbReference type="Proteomes" id="UP000050795">
    <property type="component" value="Unassembled WGS sequence"/>
</dbReference>
<evidence type="ECO:0000256" key="3">
    <source>
        <dbReference type="ARBA" id="ARBA00017551"/>
    </source>
</evidence>
<comment type="similarity">
    <text evidence="2">Belongs to the TSR2 family.</text>
</comment>